<dbReference type="GO" id="GO:0043161">
    <property type="term" value="P:proteasome-mediated ubiquitin-dependent protein catabolic process"/>
    <property type="evidence" value="ECO:0007669"/>
    <property type="project" value="TreeGrafter"/>
</dbReference>
<dbReference type="AlphaFoldDB" id="A0AAW1UNI7"/>
<dbReference type="PANTHER" id="PTHR45877">
    <property type="entry name" value="E3 UBIQUITIN-PROTEIN LIGASE SIAH2"/>
    <property type="match status" value="1"/>
</dbReference>
<evidence type="ECO:0000256" key="2">
    <source>
        <dbReference type="ARBA" id="ARBA00022771"/>
    </source>
</evidence>
<dbReference type="PROSITE" id="PS51081">
    <property type="entry name" value="ZF_SIAH"/>
    <property type="match status" value="1"/>
</dbReference>
<reference evidence="6 7" key="1">
    <citation type="submission" date="2023-03" db="EMBL/GenBank/DDBJ databases">
        <title>Genome insight into feeding habits of ladybird beetles.</title>
        <authorList>
            <person name="Li H.-S."/>
            <person name="Huang Y.-H."/>
            <person name="Pang H."/>
        </authorList>
    </citation>
    <scope>NUCLEOTIDE SEQUENCE [LARGE SCALE GENOMIC DNA]</scope>
    <source>
        <strain evidence="6">SYSU_2023b</strain>
        <tissue evidence="6">Whole body</tissue>
    </source>
</reference>
<evidence type="ECO:0000259" key="5">
    <source>
        <dbReference type="PROSITE" id="PS51081"/>
    </source>
</evidence>
<gene>
    <name evidence="6" type="ORF">WA026_020423</name>
</gene>
<keyword evidence="2 4" id="KW-0863">Zinc-finger</keyword>
<dbReference type="SUPFAM" id="SSF49599">
    <property type="entry name" value="TRAF domain-like"/>
    <property type="match status" value="1"/>
</dbReference>
<sequence>MFLTKYSELFIVFRFIFDEETDSIYFMAVTDRNERAESIQYELKMSDNGKKSLSFSEYSVFKCLYIVADLKQFGYKIKMSDIRNFPEFHYIYMNIESRKLENILGLSSVSTAPLTCQLCEKYILPPSYFYFDKRYAGHTQICFECNPRSRHDFSDNYQTYNFMSLYTEFSCINSSEGCKSISSFSDVRTHRNICPLNFIHCFFCDWLGRRNALDTHINENHKISDFHESYDLCTPRNLLFKFDGHFLSFLVGMSNSDDYEFTVNN</sequence>
<keyword evidence="7" id="KW-1185">Reference proteome</keyword>
<evidence type="ECO:0000256" key="4">
    <source>
        <dbReference type="PROSITE-ProRule" id="PRU00455"/>
    </source>
</evidence>
<dbReference type="InterPro" id="IPR004162">
    <property type="entry name" value="SINA-like_animal"/>
</dbReference>
<evidence type="ECO:0000313" key="7">
    <source>
        <dbReference type="Proteomes" id="UP001431783"/>
    </source>
</evidence>
<comment type="caution">
    <text evidence="6">The sequence shown here is derived from an EMBL/GenBank/DDBJ whole genome shotgun (WGS) entry which is preliminary data.</text>
</comment>
<feature type="domain" description="SIAH-type" evidence="5">
    <location>
        <begin position="166"/>
        <end position="222"/>
    </location>
</feature>
<organism evidence="6 7">
    <name type="scientific">Henosepilachna vigintioctopunctata</name>
    <dbReference type="NCBI Taxonomy" id="420089"/>
    <lineage>
        <taxon>Eukaryota</taxon>
        <taxon>Metazoa</taxon>
        <taxon>Ecdysozoa</taxon>
        <taxon>Arthropoda</taxon>
        <taxon>Hexapoda</taxon>
        <taxon>Insecta</taxon>
        <taxon>Pterygota</taxon>
        <taxon>Neoptera</taxon>
        <taxon>Endopterygota</taxon>
        <taxon>Coleoptera</taxon>
        <taxon>Polyphaga</taxon>
        <taxon>Cucujiformia</taxon>
        <taxon>Coccinelloidea</taxon>
        <taxon>Coccinellidae</taxon>
        <taxon>Epilachninae</taxon>
        <taxon>Epilachnini</taxon>
        <taxon>Henosepilachna</taxon>
    </lineage>
</organism>
<keyword evidence="1" id="KW-0479">Metal-binding</keyword>
<protein>
    <recommendedName>
        <fullName evidence="5">SIAH-type domain-containing protein</fullName>
    </recommendedName>
</protein>
<name>A0AAW1UNI7_9CUCU</name>
<evidence type="ECO:0000313" key="6">
    <source>
        <dbReference type="EMBL" id="KAK9882306.1"/>
    </source>
</evidence>
<dbReference type="Proteomes" id="UP001431783">
    <property type="component" value="Unassembled WGS sequence"/>
</dbReference>
<dbReference type="PANTHER" id="PTHR45877:SF2">
    <property type="entry name" value="E3 UBIQUITIN-PROTEIN LIGASE SINA-RELATED"/>
    <property type="match status" value="1"/>
</dbReference>
<proteinExistence type="predicted"/>
<evidence type="ECO:0000256" key="3">
    <source>
        <dbReference type="ARBA" id="ARBA00022833"/>
    </source>
</evidence>
<dbReference type="GO" id="GO:0061630">
    <property type="term" value="F:ubiquitin protein ligase activity"/>
    <property type="evidence" value="ECO:0007669"/>
    <property type="project" value="TreeGrafter"/>
</dbReference>
<dbReference type="GO" id="GO:0031624">
    <property type="term" value="F:ubiquitin conjugating enzyme binding"/>
    <property type="evidence" value="ECO:0007669"/>
    <property type="project" value="TreeGrafter"/>
</dbReference>
<accession>A0AAW1UNI7</accession>
<dbReference type="Gene3D" id="3.30.40.10">
    <property type="entry name" value="Zinc/RING finger domain, C3HC4 (zinc finger)"/>
    <property type="match status" value="1"/>
</dbReference>
<evidence type="ECO:0000256" key="1">
    <source>
        <dbReference type="ARBA" id="ARBA00022723"/>
    </source>
</evidence>
<keyword evidence="3" id="KW-0862">Zinc</keyword>
<dbReference type="GO" id="GO:0008270">
    <property type="term" value="F:zinc ion binding"/>
    <property type="evidence" value="ECO:0007669"/>
    <property type="project" value="UniProtKB-KW"/>
</dbReference>
<dbReference type="EMBL" id="JARQZJ010000074">
    <property type="protein sequence ID" value="KAK9882306.1"/>
    <property type="molecule type" value="Genomic_DNA"/>
</dbReference>
<dbReference type="GO" id="GO:0005737">
    <property type="term" value="C:cytoplasm"/>
    <property type="evidence" value="ECO:0007669"/>
    <property type="project" value="TreeGrafter"/>
</dbReference>
<dbReference type="InterPro" id="IPR013010">
    <property type="entry name" value="Znf_SIAH"/>
</dbReference>
<dbReference type="InterPro" id="IPR013083">
    <property type="entry name" value="Znf_RING/FYVE/PHD"/>
</dbReference>